<name>A0A903VVK6_AEDAE</name>
<dbReference type="InterPro" id="IPR000618">
    <property type="entry name" value="Insect_cuticle"/>
</dbReference>
<dbReference type="PANTHER" id="PTHR12236">
    <property type="entry name" value="STRUCTURAL CONTITUENT OF CUTICLE"/>
    <property type="match status" value="1"/>
</dbReference>
<dbReference type="InterPro" id="IPR051217">
    <property type="entry name" value="Insect_Cuticle_Struc_Prot"/>
</dbReference>
<keyword evidence="1 2" id="KW-0193">Cuticle</keyword>
<accession>A0A903VVK6</accession>
<evidence type="ECO:0000256" key="1">
    <source>
        <dbReference type="ARBA" id="ARBA00022460"/>
    </source>
</evidence>
<sequence>MLITASVLIILAVDLYLANSQNQNVGQSEEWNLVRESKGVIETQQPEQEISEDIVLPNYEFAYGVHDPKTGDHKDQWEKRVGDYVKGVYSLDQPNGKKRIVEYEGDGERGVEQTVKEVDAAEESTRRELLNGIGYIYKSMKKIDSTIIK</sequence>
<dbReference type="GO" id="GO:0005615">
    <property type="term" value="C:extracellular space"/>
    <property type="evidence" value="ECO:0007669"/>
    <property type="project" value="TreeGrafter"/>
</dbReference>
<dbReference type="EnsemblMetazoa" id="AAEL029081-RA">
    <property type="protein sequence ID" value="AAEL029081-PA"/>
    <property type="gene ID" value="AAEL029081"/>
</dbReference>
<keyword evidence="5" id="KW-1185">Reference proteome</keyword>
<keyword evidence="3" id="KW-0732">Signal</keyword>
<organism evidence="4 5">
    <name type="scientific">Aedes aegypti</name>
    <name type="common">Yellowfever mosquito</name>
    <name type="synonym">Culex aegypti</name>
    <dbReference type="NCBI Taxonomy" id="7159"/>
    <lineage>
        <taxon>Eukaryota</taxon>
        <taxon>Metazoa</taxon>
        <taxon>Ecdysozoa</taxon>
        <taxon>Arthropoda</taxon>
        <taxon>Hexapoda</taxon>
        <taxon>Insecta</taxon>
        <taxon>Pterygota</taxon>
        <taxon>Neoptera</taxon>
        <taxon>Endopterygota</taxon>
        <taxon>Diptera</taxon>
        <taxon>Nematocera</taxon>
        <taxon>Culicoidea</taxon>
        <taxon>Culicidae</taxon>
        <taxon>Culicinae</taxon>
        <taxon>Aedini</taxon>
        <taxon>Aedes</taxon>
        <taxon>Stegomyia</taxon>
    </lineage>
</organism>
<evidence type="ECO:0000313" key="4">
    <source>
        <dbReference type="EnsemblMetazoa" id="AAEL029081-PA"/>
    </source>
</evidence>
<reference evidence="4 5" key="1">
    <citation type="submission" date="2017-06" db="EMBL/GenBank/DDBJ databases">
        <title>Aedes aegypti genome working group (AGWG) sequencing and assembly.</title>
        <authorList>
            <consortium name="Aedes aegypti Genome Working Group (AGWG)"/>
            <person name="Matthews B.J."/>
        </authorList>
    </citation>
    <scope>NUCLEOTIDE SEQUENCE [LARGE SCALE GENOMIC DNA]</scope>
    <source>
        <strain evidence="4 5">LVP_AGWG</strain>
    </source>
</reference>
<dbReference type="AlphaFoldDB" id="A0A903VVK6"/>
<evidence type="ECO:0000313" key="5">
    <source>
        <dbReference type="Proteomes" id="UP000008820"/>
    </source>
</evidence>
<evidence type="ECO:0000256" key="2">
    <source>
        <dbReference type="PROSITE-ProRule" id="PRU00497"/>
    </source>
</evidence>
<reference evidence="4" key="2">
    <citation type="submission" date="2022-10" db="UniProtKB">
        <authorList>
            <consortium name="EnsemblMetazoa"/>
        </authorList>
    </citation>
    <scope>IDENTIFICATION</scope>
    <source>
        <strain evidence="4">LVP_AGWG</strain>
    </source>
</reference>
<dbReference type="Pfam" id="PF00379">
    <property type="entry name" value="Chitin_bind_4"/>
    <property type="match status" value="1"/>
</dbReference>
<dbReference type="GO" id="GO:0031012">
    <property type="term" value="C:extracellular matrix"/>
    <property type="evidence" value="ECO:0007669"/>
    <property type="project" value="TreeGrafter"/>
</dbReference>
<dbReference type="PANTHER" id="PTHR12236:SF86">
    <property type="entry name" value="CCP84AC-RELATED"/>
    <property type="match status" value="1"/>
</dbReference>
<evidence type="ECO:0000256" key="3">
    <source>
        <dbReference type="SAM" id="SignalP"/>
    </source>
</evidence>
<dbReference type="Proteomes" id="UP000008820">
    <property type="component" value="Chromosome 2"/>
</dbReference>
<feature type="chain" id="PRO_5037367181" evidence="3">
    <location>
        <begin position="21"/>
        <end position="149"/>
    </location>
</feature>
<feature type="signal peptide" evidence="3">
    <location>
        <begin position="1"/>
        <end position="20"/>
    </location>
</feature>
<protein>
    <submittedName>
        <fullName evidence="4">Uncharacterized protein</fullName>
    </submittedName>
</protein>
<dbReference type="GO" id="GO:0042302">
    <property type="term" value="F:structural constituent of cuticle"/>
    <property type="evidence" value="ECO:0007669"/>
    <property type="project" value="UniProtKB-UniRule"/>
</dbReference>
<proteinExistence type="predicted"/>
<dbReference type="PROSITE" id="PS51155">
    <property type="entry name" value="CHIT_BIND_RR_2"/>
    <property type="match status" value="1"/>
</dbReference>